<reference evidence="3" key="1">
    <citation type="journal article" date="2022" name="Int. J. Syst. Evol. Microbiol.">
        <title>Pseudomonas aegrilactucae sp. nov. and Pseudomonas morbosilactucae sp. nov., pathogens causing bacterial rot of lettuce in Japan.</title>
        <authorList>
            <person name="Sawada H."/>
            <person name="Fujikawa T."/>
            <person name="Satou M."/>
        </authorList>
    </citation>
    <scope>NUCLEOTIDE SEQUENCE</scope>
    <source>
        <strain evidence="3">0166_1</strain>
    </source>
</reference>
<dbReference type="Pfam" id="PF13602">
    <property type="entry name" value="ADH_zinc_N_2"/>
    <property type="match status" value="1"/>
</dbReference>
<evidence type="ECO:0000313" key="4">
    <source>
        <dbReference type="Proteomes" id="UP001162834"/>
    </source>
</evidence>
<dbReference type="Pfam" id="PF08240">
    <property type="entry name" value="ADH_N"/>
    <property type="match status" value="1"/>
</dbReference>
<feature type="domain" description="Enoyl reductase (ER)" evidence="2">
    <location>
        <begin position="10"/>
        <end position="321"/>
    </location>
</feature>
<dbReference type="EMBL" id="CP087164">
    <property type="protein sequence ID" value="UGS36452.1"/>
    <property type="molecule type" value="Genomic_DNA"/>
</dbReference>
<dbReference type="SUPFAM" id="SSF51735">
    <property type="entry name" value="NAD(P)-binding Rossmann-fold domains"/>
    <property type="match status" value="1"/>
</dbReference>
<keyword evidence="1 3" id="KW-0560">Oxidoreductase</keyword>
<dbReference type="GO" id="GO:0008743">
    <property type="term" value="F:L-threonine 3-dehydrogenase activity"/>
    <property type="evidence" value="ECO:0007669"/>
    <property type="project" value="UniProtKB-EC"/>
</dbReference>
<dbReference type="RefSeq" id="WP_259316123.1">
    <property type="nucleotide sequence ID" value="NZ_CP087164.1"/>
</dbReference>
<evidence type="ECO:0000313" key="3">
    <source>
        <dbReference type="EMBL" id="UGS36452.1"/>
    </source>
</evidence>
<dbReference type="InterPro" id="IPR002364">
    <property type="entry name" value="Quin_OxRdtase/zeta-crystal_CS"/>
</dbReference>
<dbReference type="KEGG" id="sbae:DSM104329_02858"/>
<dbReference type="SUPFAM" id="SSF50129">
    <property type="entry name" value="GroES-like"/>
    <property type="match status" value="1"/>
</dbReference>
<dbReference type="SMART" id="SM00829">
    <property type="entry name" value="PKS_ER"/>
    <property type="match status" value="1"/>
</dbReference>
<evidence type="ECO:0000256" key="1">
    <source>
        <dbReference type="ARBA" id="ARBA00023002"/>
    </source>
</evidence>
<dbReference type="Gene3D" id="3.90.180.10">
    <property type="entry name" value="Medium-chain alcohol dehydrogenases, catalytic domain"/>
    <property type="match status" value="1"/>
</dbReference>
<dbReference type="InterPro" id="IPR011032">
    <property type="entry name" value="GroES-like_sf"/>
</dbReference>
<dbReference type="InterPro" id="IPR050700">
    <property type="entry name" value="YIM1/Zinc_Alcohol_DH_Fams"/>
</dbReference>
<evidence type="ECO:0000259" key="2">
    <source>
        <dbReference type="SMART" id="SM00829"/>
    </source>
</evidence>
<gene>
    <name evidence="3" type="primary">tdh_3</name>
    <name evidence="3" type="ORF">DSM104329_02858</name>
</gene>
<sequence>MKAIVRDRYGSADALQVSEVQVPSVGDEEALVRVRAAGLDRGAWHVMAGLPYLLRVAGYGLRRPKVAGLGSELAGVVEAVGANVTALAPGDAVFGTCSASFAEYASTDPGKLARMPANLSFEQAAAVPVSAVTALQALRDRGRVRAGQRVLVIGASGGVGTFAVQIAKALGANVTGVCTTQKVDLVRSLGADHVIDYTRADITDDGQRYDVVLDIGGNRPLSRLRRALTSDGTLVIVGGEGGGRWTGGIHRQLGAMILSPFVRQRLGTFIAKPNSTDLDALRALIEAGSVTPAVDRVIALDQVPEAIRDLARGRVRGKIVIAT</sequence>
<proteinExistence type="predicted"/>
<protein>
    <submittedName>
        <fullName evidence="3">L-threonine 3-dehydrogenase</fullName>
        <ecNumber evidence="3">1.1.1.103</ecNumber>
    </submittedName>
</protein>
<dbReference type="InterPro" id="IPR013154">
    <property type="entry name" value="ADH-like_N"/>
</dbReference>
<dbReference type="Gene3D" id="3.40.50.720">
    <property type="entry name" value="NAD(P)-binding Rossmann-like Domain"/>
    <property type="match status" value="1"/>
</dbReference>
<dbReference type="InterPro" id="IPR036291">
    <property type="entry name" value="NAD(P)-bd_dom_sf"/>
</dbReference>
<dbReference type="PANTHER" id="PTHR11695">
    <property type="entry name" value="ALCOHOL DEHYDROGENASE RELATED"/>
    <property type="match status" value="1"/>
</dbReference>
<dbReference type="EC" id="1.1.1.103" evidence="3"/>
<name>A0A9E6XXR8_9ACTN</name>
<dbReference type="PROSITE" id="PS01162">
    <property type="entry name" value="QOR_ZETA_CRYSTAL"/>
    <property type="match status" value="1"/>
</dbReference>
<dbReference type="PANTHER" id="PTHR11695:SF294">
    <property type="entry name" value="RETICULON-4-INTERACTING PROTEIN 1, MITOCHONDRIAL"/>
    <property type="match status" value="1"/>
</dbReference>
<dbReference type="CDD" id="cd08267">
    <property type="entry name" value="MDR1"/>
    <property type="match status" value="1"/>
</dbReference>
<organism evidence="3 4">
    <name type="scientific">Capillimicrobium parvum</name>
    <dbReference type="NCBI Taxonomy" id="2884022"/>
    <lineage>
        <taxon>Bacteria</taxon>
        <taxon>Bacillati</taxon>
        <taxon>Actinomycetota</taxon>
        <taxon>Thermoleophilia</taxon>
        <taxon>Solirubrobacterales</taxon>
        <taxon>Capillimicrobiaceae</taxon>
        <taxon>Capillimicrobium</taxon>
    </lineage>
</organism>
<dbReference type="Proteomes" id="UP001162834">
    <property type="component" value="Chromosome"/>
</dbReference>
<dbReference type="AlphaFoldDB" id="A0A9E6XXR8"/>
<accession>A0A9E6XXR8</accession>
<keyword evidence="4" id="KW-1185">Reference proteome</keyword>
<dbReference type="GO" id="GO:0008270">
    <property type="term" value="F:zinc ion binding"/>
    <property type="evidence" value="ECO:0007669"/>
    <property type="project" value="InterPro"/>
</dbReference>
<dbReference type="InterPro" id="IPR020843">
    <property type="entry name" value="ER"/>
</dbReference>